<accession>A0A1R3GMN2</accession>
<comment type="caution">
    <text evidence="1">The sequence shown here is derived from an EMBL/GenBank/DDBJ whole genome shotgun (WGS) entry which is preliminary data.</text>
</comment>
<sequence length="132" mass="15272">MAKCFYLRLPKQLYQSRLTDRALRTRQVYWLDWGILEFKPLIGMLFHHSLIHSLPNSLMGYKGTRNESRKRRIFLYFSSRGIGIHRPNICIANPCSQVKAIQWLAYRFIGFSLGKSGTTLLDLNSGILCSSC</sequence>
<protein>
    <submittedName>
        <fullName evidence="1">Uncharacterized protein</fullName>
    </submittedName>
</protein>
<evidence type="ECO:0000313" key="1">
    <source>
        <dbReference type="EMBL" id="OMO59374.1"/>
    </source>
</evidence>
<reference evidence="2" key="1">
    <citation type="submission" date="2013-09" db="EMBL/GenBank/DDBJ databases">
        <title>Corchorus olitorius genome sequencing.</title>
        <authorList>
            <person name="Alam M."/>
            <person name="Haque M.S."/>
            <person name="Islam M.S."/>
            <person name="Emdad E.M."/>
            <person name="Islam M.M."/>
            <person name="Ahmed B."/>
            <person name="Halim A."/>
            <person name="Hossen Q.M.M."/>
            <person name="Hossain M.Z."/>
            <person name="Ahmed R."/>
            <person name="Khan M.M."/>
            <person name="Islam R."/>
            <person name="Rashid M.M."/>
            <person name="Khan S.A."/>
            <person name="Rahman M.S."/>
            <person name="Alam M."/>
            <person name="Yahiya A.S."/>
            <person name="Khan M.S."/>
            <person name="Azam M.S."/>
            <person name="Haque T."/>
            <person name="Lashkar M.Z.H."/>
            <person name="Akhand A.I."/>
            <person name="Morshed G."/>
            <person name="Roy S."/>
            <person name="Uddin K.S."/>
            <person name="Rabeya T."/>
            <person name="Hossain A.S."/>
            <person name="Chowdhury A."/>
            <person name="Snigdha A.R."/>
            <person name="Mortoza M.S."/>
            <person name="Matin S.A."/>
            <person name="Hoque S.M.E."/>
            <person name="Islam M.K."/>
            <person name="Roy D.K."/>
            <person name="Haider R."/>
            <person name="Moosa M.M."/>
            <person name="Elias S.M."/>
            <person name="Hasan A.M."/>
            <person name="Jahan S."/>
            <person name="Shafiuddin M."/>
            <person name="Mahmood N."/>
            <person name="Shommy N.S."/>
        </authorList>
    </citation>
    <scope>NUCLEOTIDE SEQUENCE [LARGE SCALE GENOMIC DNA]</scope>
    <source>
        <strain evidence="2">cv. O-4</strain>
    </source>
</reference>
<dbReference type="EMBL" id="AWUE01022183">
    <property type="protein sequence ID" value="OMO59374.1"/>
    <property type="molecule type" value="Genomic_DNA"/>
</dbReference>
<organism evidence="1 2">
    <name type="scientific">Corchorus olitorius</name>
    <dbReference type="NCBI Taxonomy" id="93759"/>
    <lineage>
        <taxon>Eukaryota</taxon>
        <taxon>Viridiplantae</taxon>
        <taxon>Streptophyta</taxon>
        <taxon>Embryophyta</taxon>
        <taxon>Tracheophyta</taxon>
        <taxon>Spermatophyta</taxon>
        <taxon>Magnoliopsida</taxon>
        <taxon>eudicotyledons</taxon>
        <taxon>Gunneridae</taxon>
        <taxon>Pentapetalae</taxon>
        <taxon>rosids</taxon>
        <taxon>malvids</taxon>
        <taxon>Malvales</taxon>
        <taxon>Malvaceae</taxon>
        <taxon>Grewioideae</taxon>
        <taxon>Apeibeae</taxon>
        <taxon>Corchorus</taxon>
    </lineage>
</organism>
<proteinExistence type="predicted"/>
<keyword evidence="2" id="KW-1185">Reference proteome</keyword>
<evidence type="ECO:0000313" key="2">
    <source>
        <dbReference type="Proteomes" id="UP000187203"/>
    </source>
</evidence>
<name>A0A1R3GMN2_9ROSI</name>
<dbReference type="AlphaFoldDB" id="A0A1R3GMN2"/>
<dbReference type="Proteomes" id="UP000187203">
    <property type="component" value="Unassembled WGS sequence"/>
</dbReference>
<gene>
    <name evidence="1" type="ORF">COLO4_34237</name>
</gene>